<evidence type="ECO:0000313" key="2">
    <source>
        <dbReference type="Proteomes" id="UP000195402"/>
    </source>
</evidence>
<accession>A0A200PM78</accession>
<sequence>MMVVYGHGGSSHMMVDVATGDNGGGGGSGGSSIDGLICSGCTMVMRGRGGVGYGEGGGAGYGEGGGAMVVVERWLWWSSGGVGINGAAEDGCGGQVVIMVPGEW</sequence>
<name>A0A200PM78_MACCD</name>
<dbReference type="Proteomes" id="UP000195402">
    <property type="component" value="Unassembled WGS sequence"/>
</dbReference>
<organism evidence="1 2">
    <name type="scientific">Macleaya cordata</name>
    <name type="common">Five-seeded plume-poppy</name>
    <name type="synonym">Bocconia cordata</name>
    <dbReference type="NCBI Taxonomy" id="56857"/>
    <lineage>
        <taxon>Eukaryota</taxon>
        <taxon>Viridiplantae</taxon>
        <taxon>Streptophyta</taxon>
        <taxon>Embryophyta</taxon>
        <taxon>Tracheophyta</taxon>
        <taxon>Spermatophyta</taxon>
        <taxon>Magnoliopsida</taxon>
        <taxon>Ranunculales</taxon>
        <taxon>Papaveraceae</taxon>
        <taxon>Papaveroideae</taxon>
        <taxon>Macleaya</taxon>
    </lineage>
</organism>
<dbReference type="AlphaFoldDB" id="A0A200PM78"/>
<evidence type="ECO:0000313" key="1">
    <source>
        <dbReference type="EMBL" id="OUZ99313.1"/>
    </source>
</evidence>
<proteinExistence type="predicted"/>
<reference evidence="1 2" key="1">
    <citation type="journal article" date="2017" name="Mol. Plant">
        <title>The Genome of Medicinal Plant Macleaya cordata Provides New Insights into Benzylisoquinoline Alkaloids Metabolism.</title>
        <authorList>
            <person name="Liu X."/>
            <person name="Liu Y."/>
            <person name="Huang P."/>
            <person name="Ma Y."/>
            <person name="Qing Z."/>
            <person name="Tang Q."/>
            <person name="Cao H."/>
            <person name="Cheng P."/>
            <person name="Zheng Y."/>
            <person name="Yuan Z."/>
            <person name="Zhou Y."/>
            <person name="Liu J."/>
            <person name="Tang Z."/>
            <person name="Zhuo Y."/>
            <person name="Zhang Y."/>
            <person name="Yu L."/>
            <person name="Huang J."/>
            <person name="Yang P."/>
            <person name="Peng Q."/>
            <person name="Zhang J."/>
            <person name="Jiang W."/>
            <person name="Zhang Z."/>
            <person name="Lin K."/>
            <person name="Ro D.K."/>
            <person name="Chen X."/>
            <person name="Xiong X."/>
            <person name="Shang Y."/>
            <person name="Huang S."/>
            <person name="Zeng J."/>
        </authorList>
    </citation>
    <scope>NUCLEOTIDE SEQUENCE [LARGE SCALE GENOMIC DNA]</scope>
    <source>
        <strain evidence="2">cv. BLH2017</strain>
        <tissue evidence="1">Root</tissue>
    </source>
</reference>
<gene>
    <name evidence="1" type="ORF">BVC80_715g9</name>
</gene>
<dbReference type="InParanoid" id="A0A200PM78"/>
<dbReference type="EMBL" id="MVGT01004510">
    <property type="protein sequence ID" value="OUZ99313.1"/>
    <property type="molecule type" value="Genomic_DNA"/>
</dbReference>
<comment type="caution">
    <text evidence="1">The sequence shown here is derived from an EMBL/GenBank/DDBJ whole genome shotgun (WGS) entry which is preliminary data.</text>
</comment>
<keyword evidence="2" id="KW-1185">Reference proteome</keyword>
<protein>
    <submittedName>
        <fullName evidence="1">Uncharacterized protein</fullName>
    </submittedName>
</protein>